<dbReference type="EnsemblPlants" id="AET1Gv20093800.1">
    <property type="protein sequence ID" value="AET1Gv20093800.1"/>
    <property type="gene ID" value="AET1Gv20093800"/>
</dbReference>
<dbReference type="PANTHER" id="PTHR11241:SF0">
    <property type="entry name" value="DEOXYURIDINE 5'-TRIPHOSPHATE NUCLEOTIDOHYDROLASE"/>
    <property type="match status" value="1"/>
</dbReference>
<reference evidence="6" key="5">
    <citation type="journal article" date="2021" name="G3 (Bethesda)">
        <title>Aegilops tauschii genome assembly Aet v5.0 features greater sequence contiguity and improved annotation.</title>
        <authorList>
            <person name="Wang L."/>
            <person name="Zhu T."/>
            <person name="Rodriguez J.C."/>
            <person name="Deal K.R."/>
            <person name="Dubcovsky J."/>
            <person name="McGuire P.E."/>
            <person name="Lux T."/>
            <person name="Spannagl M."/>
            <person name="Mayer K.F.X."/>
            <person name="Baldrich P."/>
            <person name="Meyers B.C."/>
            <person name="Huo N."/>
            <person name="Gu Y.Q."/>
            <person name="Zhou H."/>
            <person name="Devos K.M."/>
            <person name="Bennetzen J.L."/>
            <person name="Unver T."/>
            <person name="Budak H."/>
            <person name="Gulick P.J."/>
            <person name="Galiba G."/>
            <person name="Kalapos B."/>
            <person name="Nelson D.R."/>
            <person name="Li P."/>
            <person name="You F.M."/>
            <person name="Luo M.C."/>
            <person name="Dvorak J."/>
        </authorList>
    </citation>
    <scope>NUCLEOTIDE SEQUENCE [LARGE SCALE GENOMIC DNA]</scope>
    <source>
        <strain evidence="6">cv. AL8/78</strain>
    </source>
</reference>
<dbReference type="Proteomes" id="UP000015105">
    <property type="component" value="Chromosome 1D"/>
</dbReference>
<dbReference type="InterPro" id="IPR036157">
    <property type="entry name" value="dUTPase-like_sf"/>
</dbReference>
<dbReference type="Gramene" id="AET1Gv20093800.1">
    <property type="protein sequence ID" value="AET1Gv20093800.1"/>
    <property type="gene ID" value="AET1Gv20093800"/>
</dbReference>
<reference evidence="7" key="2">
    <citation type="journal article" date="2017" name="Nat. Plants">
        <title>The Aegilops tauschii genome reveals multiple impacts of transposons.</title>
        <authorList>
            <person name="Zhao G."/>
            <person name="Zou C."/>
            <person name="Li K."/>
            <person name="Wang K."/>
            <person name="Li T."/>
            <person name="Gao L."/>
            <person name="Zhang X."/>
            <person name="Wang H."/>
            <person name="Yang Z."/>
            <person name="Liu X."/>
            <person name="Jiang W."/>
            <person name="Mao L."/>
            <person name="Kong X."/>
            <person name="Jiao Y."/>
            <person name="Jia J."/>
        </authorList>
    </citation>
    <scope>NUCLEOTIDE SEQUENCE [LARGE SCALE GENOMIC DNA]</scope>
    <source>
        <strain evidence="7">cv. AL8/78</strain>
    </source>
</reference>
<reference evidence="7" key="1">
    <citation type="journal article" date="2014" name="Science">
        <title>Ancient hybridizations among the ancestral genomes of bread wheat.</title>
        <authorList>
            <consortium name="International Wheat Genome Sequencing Consortium,"/>
            <person name="Marcussen T."/>
            <person name="Sandve S.R."/>
            <person name="Heier L."/>
            <person name="Spannagl M."/>
            <person name="Pfeifer M."/>
            <person name="Jakobsen K.S."/>
            <person name="Wulff B.B."/>
            <person name="Steuernagel B."/>
            <person name="Mayer K.F."/>
            <person name="Olsen O.A."/>
        </authorList>
    </citation>
    <scope>NUCLEOTIDE SEQUENCE [LARGE SCALE GENOMIC DNA]</scope>
    <source>
        <strain evidence="7">cv. AL8/78</strain>
    </source>
</reference>
<keyword evidence="4" id="KW-0546">Nucleotide metabolism</keyword>
<comment type="similarity">
    <text evidence="2">Belongs to the dUTPase family.</text>
</comment>
<evidence type="ECO:0000313" key="6">
    <source>
        <dbReference type="EnsemblPlants" id="AET1Gv20093800.1"/>
    </source>
</evidence>
<comment type="pathway">
    <text evidence="1">Pyrimidine metabolism; dUMP biosynthesis; dUMP from dCTP (dUTP route): step 2/2.</text>
</comment>
<keyword evidence="7" id="KW-1185">Reference proteome</keyword>
<feature type="domain" description="dUTPase-like" evidence="5">
    <location>
        <begin position="48"/>
        <end position="111"/>
    </location>
</feature>
<reference evidence="6" key="4">
    <citation type="submission" date="2019-03" db="UniProtKB">
        <authorList>
            <consortium name="EnsemblPlants"/>
        </authorList>
    </citation>
    <scope>IDENTIFICATION</scope>
</reference>
<dbReference type="Pfam" id="PF00692">
    <property type="entry name" value="dUTPase"/>
    <property type="match status" value="1"/>
</dbReference>
<dbReference type="InterPro" id="IPR008181">
    <property type="entry name" value="dUTPase"/>
</dbReference>
<evidence type="ECO:0000256" key="2">
    <source>
        <dbReference type="ARBA" id="ARBA00006581"/>
    </source>
</evidence>
<dbReference type="InterPro" id="IPR029054">
    <property type="entry name" value="dUTPase-like"/>
</dbReference>
<dbReference type="STRING" id="200361.A0A452XPE5"/>
<dbReference type="Gene3D" id="2.70.40.10">
    <property type="match status" value="1"/>
</dbReference>
<organism evidence="6 7">
    <name type="scientific">Aegilops tauschii subsp. strangulata</name>
    <name type="common">Goatgrass</name>
    <dbReference type="NCBI Taxonomy" id="200361"/>
    <lineage>
        <taxon>Eukaryota</taxon>
        <taxon>Viridiplantae</taxon>
        <taxon>Streptophyta</taxon>
        <taxon>Embryophyta</taxon>
        <taxon>Tracheophyta</taxon>
        <taxon>Spermatophyta</taxon>
        <taxon>Magnoliopsida</taxon>
        <taxon>Liliopsida</taxon>
        <taxon>Poales</taxon>
        <taxon>Poaceae</taxon>
        <taxon>BOP clade</taxon>
        <taxon>Pooideae</taxon>
        <taxon>Triticodae</taxon>
        <taxon>Triticeae</taxon>
        <taxon>Triticinae</taxon>
        <taxon>Aegilops</taxon>
    </lineage>
</organism>
<dbReference type="EC" id="3.6.1.23" evidence="3"/>
<evidence type="ECO:0000256" key="3">
    <source>
        <dbReference type="ARBA" id="ARBA00012379"/>
    </source>
</evidence>
<dbReference type="GO" id="GO:0046081">
    <property type="term" value="P:dUTP catabolic process"/>
    <property type="evidence" value="ECO:0007669"/>
    <property type="project" value="InterPro"/>
</dbReference>
<dbReference type="GO" id="GO:0006226">
    <property type="term" value="P:dUMP biosynthetic process"/>
    <property type="evidence" value="ECO:0007669"/>
    <property type="project" value="InterPro"/>
</dbReference>
<dbReference type="AlphaFoldDB" id="A0A452XPE5"/>
<dbReference type="PANTHER" id="PTHR11241">
    <property type="entry name" value="DEOXYURIDINE 5'-TRIPHOSPHATE NUCLEOTIDOHYDROLASE"/>
    <property type="match status" value="1"/>
</dbReference>
<name>A0A452XPE5_AEGTS</name>
<dbReference type="SUPFAM" id="SSF51283">
    <property type="entry name" value="dUTPase-like"/>
    <property type="match status" value="1"/>
</dbReference>
<evidence type="ECO:0000313" key="7">
    <source>
        <dbReference type="Proteomes" id="UP000015105"/>
    </source>
</evidence>
<dbReference type="GO" id="GO:0004170">
    <property type="term" value="F:dUTP diphosphatase activity"/>
    <property type="evidence" value="ECO:0007669"/>
    <property type="project" value="UniProtKB-EC"/>
</dbReference>
<accession>A0A452XPE5</accession>
<reference evidence="6" key="3">
    <citation type="journal article" date="2017" name="Nature">
        <title>Genome sequence of the progenitor of the wheat D genome Aegilops tauschii.</title>
        <authorList>
            <person name="Luo M.C."/>
            <person name="Gu Y.Q."/>
            <person name="Puiu D."/>
            <person name="Wang H."/>
            <person name="Twardziok S.O."/>
            <person name="Deal K.R."/>
            <person name="Huo N."/>
            <person name="Zhu T."/>
            <person name="Wang L."/>
            <person name="Wang Y."/>
            <person name="McGuire P.E."/>
            <person name="Liu S."/>
            <person name="Long H."/>
            <person name="Ramasamy R.K."/>
            <person name="Rodriguez J.C."/>
            <person name="Van S.L."/>
            <person name="Yuan L."/>
            <person name="Wang Z."/>
            <person name="Xia Z."/>
            <person name="Xiao L."/>
            <person name="Anderson O.D."/>
            <person name="Ouyang S."/>
            <person name="Liang Y."/>
            <person name="Zimin A.V."/>
            <person name="Pertea G."/>
            <person name="Qi P."/>
            <person name="Bennetzen J.L."/>
            <person name="Dai X."/>
            <person name="Dawson M.W."/>
            <person name="Muller H.G."/>
            <person name="Kugler K."/>
            <person name="Rivarola-Duarte L."/>
            <person name="Spannagl M."/>
            <person name="Mayer K.F.X."/>
            <person name="Lu F.H."/>
            <person name="Bevan M.W."/>
            <person name="Leroy P."/>
            <person name="Li P."/>
            <person name="You F.M."/>
            <person name="Sun Q."/>
            <person name="Liu Z."/>
            <person name="Lyons E."/>
            <person name="Wicker T."/>
            <person name="Salzberg S.L."/>
            <person name="Devos K.M."/>
            <person name="Dvorak J."/>
        </authorList>
    </citation>
    <scope>NUCLEOTIDE SEQUENCE [LARGE SCALE GENOMIC DNA]</scope>
    <source>
        <strain evidence="6">cv. AL8/78</strain>
    </source>
</reference>
<evidence type="ECO:0000256" key="4">
    <source>
        <dbReference type="ARBA" id="ARBA00023080"/>
    </source>
</evidence>
<dbReference type="GO" id="GO:0000287">
    <property type="term" value="F:magnesium ion binding"/>
    <property type="evidence" value="ECO:0007669"/>
    <property type="project" value="InterPro"/>
</dbReference>
<evidence type="ECO:0000259" key="5">
    <source>
        <dbReference type="Pfam" id="PF00692"/>
    </source>
</evidence>
<sequence>EIPCNFRHLSYLQKEGTRPSSCPAAVFSFDPFVQQGGDLAFFMSRATRVMDIDYDNLVGVVLFNHSEVDFAVQPGDRTARMIVDVIATPDVAEVEDLDAIVQGEGGFGSAGV</sequence>
<protein>
    <recommendedName>
        <fullName evidence="3">dUTP diphosphatase</fullName>
        <ecNumber evidence="3">3.6.1.23</ecNumber>
    </recommendedName>
</protein>
<evidence type="ECO:0000256" key="1">
    <source>
        <dbReference type="ARBA" id="ARBA00005142"/>
    </source>
</evidence>
<proteinExistence type="inferred from homology"/>